<dbReference type="Proteomes" id="UP000199766">
    <property type="component" value="Unassembled WGS sequence"/>
</dbReference>
<sequence length="317" mass="34866">MDKCPHPDCFADDNTTCTLGHLERRLCPEWKCIANPTSDSNFSSDKMLLPWSGLAMGESDLNFVSGRVKPITVGIVGPESAGKTTILGSFYLLLGRGTLTTEDHAFSNSYTLTGWEAVAASMRWKPGPLPPCFPPHTPSGKARAPGMLHLAFRRKDGTLRDLLFADAPGEWFRKWAINQEAPDAEGARWIARYADVTLLIADRQALSGSKMGTARNDFQILAQRAIAEASGRPLALVWTKGDVEVASAMETQIRRAVASMSPPIPEFTVSVASRKEADTTDGFRRLFDWIVTTKRHGVELPTMQTAGQDPLFRFGRR</sequence>
<gene>
    <name evidence="2" type="ORF">SAMN02982919_02287</name>
</gene>
<accession>A0A1H9NP00</accession>
<feature type="domain" description="Double-GTPase 2" evidence="1">
    <location>
        <begin position="72"/>
        <end position="289"/>
    </location>
</feature>
<proteinExistence type="predicted"/>
<evidence type="ECO:0000259" key="1">
    <source>
        <dbReference type="Pfam" id="PF19993"/>
    </source>
</evidence>
<dbReference type="AlphaFoldDB" id="A0A1H9NP00"/>
<evidence type="ECO:0000313" key="2">
    <source>
        <dbReference type="EMBL" id="SER37622.1"/>
    </source>
</evidence>
<protein>
    <recommendedName>
        <fullName evidence="1">Double-GTPase 2 domain-containing protein</fullName>
    </recommendedName>
</protein>
<dbReference type="Pfam" id="PF19993">
    <property type="entry name" value="DO-GTPase2"/>
    <property type="match status" value="1"/>
</dbReference>
<dbReference type="InterPro" id="IPR045528">
    <property type="entry name" value="DO-GTPase2"/>
</dbReference>
<dbReference type="RefSeq" id="WP_218144480.1">
    <property type="nucleotide sequence ID" value="NZ_FOGD01000007.1"/>
</dbReference>
<name>A0A1H9NP00_9BURK</name>
<evidence type="ECO:0000313" key="3">
    <source>
        <dbReference type="Proteomes" id="UP000199766"/>
    </source>
</evidence>
<keyword evidence="3" id="KW-1185">Reference proteome</keyword>
<reference evidence="2 3" key="1">
    <citation type="submission" date="2016-10" db="EMBL/GenBank/DDBJ databases">
        <authorList>
            <person name="de Groot N.N."/>
        </authorList>
    </citation>
    <scope>NUCLEOTIDE SEQUENCE [LARGE SCALE GENOMIC DNA]</scope>
    <source>
        <strain evidence="2 3">ATCC 35958</strain>
    </source>
</reference>
<dbReference type="STRING" id="180197.SAMN02982919_02287"/>
<dbReference type="InterPro" id="IPR027417">
    <property type="entry name" value="P-loop_NTPase"/>
</dbReference>
<dbReference type="Gene3D" id="3.40.50.300">
    <property type="entry name" value="P-loop containing nucleotide triphosphate hydrolases"/>
    <property type="match status" value="1"/>
</dbReference>
<dbReference type="SUPFAM" id="SSF52540">
    <property type="entry name" value="P-loop containing nucleoside triphosphate hydrolases"/>
    <property type="match status" value="1"/>
</dbReference>
<organism evidence="2 3">
    <name type="scientific">Giesbergeria anulus</name>
    <dbReference type="NCBI Taxonomy" id="180197"/>
    <lineage>
        <taxon>Bacteria</taxon>
        <taxon>Pseudomonadati</taxon>
        <taxon>Pseudomonadota</taxon>
        <taxon>Betaproteobacteria</taxon>
        <taxon>Burkholderiales</taxon>
        <taxon>Comamonadaceae</taxon>
        <taxon>Giesbergeria</taxon>
    </lineage>
</organism>
<dbReference type="EMBL" id="FOGD01000007">
    <property type="protein sequence ID" value="SER37622.1"/>
    <property type="molecule type" value="Genomic_DNA"/>
</dbReference>